<proteinExistence type="predicted"/>
<dbReference type="InterPro" id="IPR035901">
    <property type="entry name" value="GIY-YIG_endonuc_sf"/>
</dbReference>
<dbReference type="InParanoid" id="E2AJH3"/>
<evidence type="ECO:0000313" key="1">
    <source>
        <dbReference type="EMBL" id="EFN66416.1"/>
    </source>
</evidence>
<dbReference type="AlphaFoldDB" id="E2AJH3"/>
<dbReference type="EMBL" id="GL440019">
    <property type="protein sequence ID" value="EFN66416.1"/>
    <property type="molecule type" value="Genomic_DNA"/>
</dbReference>
<dbReference type="CDD" id="cd10442">
    <property type="entry name" value="GIY-YIG_PLEs"/>
    <property type="match status" value="1"/>
</dbReference>
<feature type="non-terminal residue" evidence="1">
    <location>
        <position position="126"/>
    </location>
</feature>
<dbReference type="Proteomes" id="UP000000311">
    <property type="component" value="Unassembled WGS sequence"/>
</dbReference>
<reference evidence="1 2" key="1">
    <citation type="journal article" date="2010" name="Science">
        <title>Genomic comparison of the ants Camponotus floridanus and Harpegnathos saltator.</title>
        <authorList>
            <person name="Bonasio R."/>
            <person name="Zhang G."/>
            <person name="Ye C."/>
            <person name="Mutti N.S."/>
            <person name="Fang X."/>
            <person name="Qin N."/>
            <person name="Donahue G."/>
            <person name="Yang P."/>
            <person name="Li Q."/>
            <person name="Li C."/>
            <person name="Zhang P."/>
            <person name="Huang Z."/>
            <person name="Berger S.L."/>
            <person name="Reinberg D."/>
            <person name="Wang J."/>
            <person name="Liebig J."/>
        </authorList>
    </citation>
    <scope>NUCLEOTIDE SEQUENCE [LARGE SCALE GENOMIC DNA]</scope>
    <source>
        <strain evidence="2">C129</strain>
    </source>
</reference>
<sequence>YFNVPYVNNISECFRLCVRDLDVKLSYTGINNLCRFIKVGKDKLDKDSRSNIVYKINCMDCDASYVGQTGRLLRTRIKEHKRNLTSVIAEHRALEHTFDFDDIKVLDEETFLGKRLISEMIYIKRQ</sequence>
<gene>
    <name evidence="1" type="ORF">EAG_06731</name>
</gene>
<feature type="non-terminal residue" evidence="1">
    <location>
        <position position="1"/>
    </location>
</feature>
<dbReference type="Gene3D" id="3.40.1440.10">
    <property type="entry name" value="GIY-YIG endonuclease"/>
    <property type="match status" value="1"/>
</dbReference>
<evidence type="ECO:0008006" key="3">
    <source>
        <dbReference type="Google" id="ProtNLM"/>
    </source>
</evidence>
<dbReference type="OrthoDB" id="7551446at2759"/>
<organism evidence="2">
    <name type="scientific">Camponotus floridanus</name>
    <name type="common">Florida carpenter ant</name>
    <dbReference type="NCBI Taxonomy" id="104421"/>
    <lineage>
        <taxon>Eukaryota</taxon>
        <taxon>Metazoa</taxon>
        <taxon>Ecdysozoa</taxon>
        <taxon>Arthropoda</taxon>
        <taxon>Hexapoda</taxon>
        <taxon>Insecta</taxon>
        <taxon>Pterygota</taxon>
        <taxon>Neoptera</taxon>
        <taxon>Endopterygota</taxon>
        <taxon>Hymenoptera</taxon>
        <taxon>Apocrita</taxon>
        <taxon>Aculeata</taxon>
        <taxon>Formicoidea</taxon>
        <taxon>Formicidae</taxon>
        <taxon>Formicinae</taxon>
        <taxon>Camponotus</taxon>
    </lineage>
</organism>
<evidence type="ECO:0000313" key="2">
    <source>
        <dbReference type="Proteomes" id="UP000000311"/>
    </source>
</evidence>
<protein>
    <recommendedName>
        <fullName evidence="3">GIY-YIG domain-containing protein</fullName>
    </recommendedName>
</protein>
<keyword evidence="2" id="KW-1185">Reference proteome</keyword>
<name>E2AJH3_CAMFO</name>
<accession>E2AJH3</accession>